<evidence type="ECO:0000313" key="1">
    <source>
        <dbReference type="EMBL" id="GGM94756.1"/>
    </source>
</evidence>
<evidence type="ECO:0000313" key="2">
    <source>
        <dbReference type="Proteomes" id="UP000623461"/>
    </source>
</evidence>
<gene>
    <name evidence="1" type="ORF">GCM10009721_21260</name>
</gene>
<dbReference type="Gene3D" id="3.40.50.300">
    <property type="entry name" value="P-loop containing nucleotide triphosphate hydrolases"/>
    <property type="match status" value="1"/>
</dbReference>
<name>A0ABQ2HXR5_9MICO</name>
<dbReference type="EMBL" id="BMNZ01000004">
    <property type="protein sequence ID" value="GGM94756.1"/>
    <property type="molecule type" value="Genomic_DNA"/>
</dbReference>
<dbReference type="Proteomes" id="UP000623461">
    <property type="component" value="Unassembled WGS sequence"/>
</dbReference>
<proteinExistence type="predicted"/>
<accession>A0ABQ2HXR5</accession>
<dbReference type="SUPFAM" id="SSF52540">
    <property type="entry name" value="P-loop containing nucleoside triphosphate hydrolases"/>
    <property type="match status" value="1"/>
</dbReference>
<dbReference type="InterPro" id="IPR027417">
    <property type="entry name" value="P-loop_NTPase"/>
</dbReference>
<protein>
    <submittedName>
        <fullName evidence="1">Uncharacterized protein</fullName>
    </submittedName>
</protein>
<keyword evidence="2" id="KW-1185">Reference proteome</keyword>
<sequence>MPVGVASRVGDGGRMGNVIAFVPASGGVGSSTLAAAVAVRACAAGRSVVAVDLDPLAGCLDVVFGLEQELGWRWPELADVSGVVHGLGLADELPVSCGVPVLSGRRNGGWGLSAGLPMGAAGAAVVGGDAGHGGYGVDEVDGRGGVDGWLETLPDVVAGLADAHALTVLDLPRDPAVLDAVALLVDAVVVVVGTQVPQLAAASAVVSGVRGLLHRLRDAGRPWEAEPLLPIEPWVVLRGRRIEADLEDLVMDELDVPLVATVGDDRRVVADVAEGLPPGVHGRGDVVRAADELLLRLTDQAVAA</sequence>
<organism evidence="1 2">
    <name type="scientific">Terrabacter tumescens</name>
    <dbReference type="NCBI Taxonomy" id="60443"/>
    <lineage>
        <taxon>Bacteria</taxon>
        <taxon>Bacillati</taxon>
        <taxon>Actinomycetota</taxon>
        <taxon>Actinomycetes</taxon>
        <taxon>Micrococcales</taxon>
        <taxon>Intrasporangiaceae</taxon>
        <taxon>Terrabacter</taxon>
    </lineage>
</organism>
<comment type="caution">
    <text evidence="1">The sequence shown here is derived from an EMBL/GenBank/DDBJ whole genome shotgun (WGS) entry which is preliminary data.</text>
</comment>
<reference evidence="2" key="1">
    <citation type="journal article" date="2019" name="Int. J. Syst. Evol. Microbiol.">
        <title>The Global Catalogue of Microorganisms (GCM) 10K type strain sequencing project: providing services to taxonomists for standard genome sequencing and annotation.</title>
        <authorList>
            <consortium name="The Broad Institute Genomics Platform"/>
            <consortium name="The Broad Institute Genome Sequencing Center for Infectious Disease"/>
            <person name="Wu L."/>
            <person name="Ma J."/>
        </authorList>
    </citation>
    <scope>NUCLEOTIDE SEQUENCE [LARGE SCALE GENOMIC DNA]</scope>
    <source>
        <strain evidence="2">JCM 1365</strain>
    </source>
</reference>